<protein>
    <submittedName>
        <fullName evidence="3">Uncharacterized protein</fullName>
    </submittedName>
</protein>
<evidence type="ECO:0000313" key="3">
    <source>
        <dbReference type="EMBL" id="GGI87652.1"/>
    </source>
</evidence>
<dbReference type="RefSeq" id="WP_188921652.1">
    <property type="nucleotide sequence ID" value="NZ_BMPZ01000008.1"/>
</dbReference>
<evidence type="ECO:0000256" key="1">
    <source>
        <dbReference type="SAM" id="MobiDB-lite"/>
    </source>
</evidence>
<organism evidence="3 4">
    <name type="scientific">Shewanella gelidii</name>
    <dbReference type="NCBI Taxonomy" id="1642821"/>
    <lineage>
        <taxon>Bacteria</taxon>
        <taxon>Pseudomonadati</taxon>
        <taxon>Pseudomonadota</taxon>
        <taxon>Gammaproteobacteria</taxon>
        <taxon>Alteromonadales</taxon>
        <taxon>Shewanellaceae</taxon>
        <taxon>Shewanella</taxon>
    </lineage>
</organism>
<dbReference type="Proteomes" id="UP000613743">
    <property type="component" value="Unassembled WGS sequence"/>
</dbReference>
<reference evidence="3" key="1">
    <citation type="journal article" date="2014" name="Int. J. Syst. Evol. Microbiol.">
        <title>Complete genome sequence of Corynebacterium casei LMG S-19264T (=DSM 44701T), isolated from a smear-ripened cheese.</title>
        <authorList>
            <consortium name="US DOE Joint Genome Institute (JGI-PGF)"/>
            <person name="Walter F."/>
            <person name="Albersmeier A."/>
            <person name="Kalinowski J."/>
            <person name="Ruckert C."/>
        </authorList>
    </citation>
    <scope>NUCLEOTIDE SEQUENCE</scope>
    <source>
        <strain evidence="3">JCM 30804</strain>
    </source>
</reference>
<feature type="region of interest" description="Disordered" evidence="1">
    <location>
        <begin position="256"/>
        <end position="277"/>
    </location>
</feature>
<dbReference type="PROSITE" id="PS51257">
    <property type="entry name" value="PROKAR_LIPOPROTEIN"/>
    <property type="match status" value="1"/>
</dbReference>
<dbReference type="EMBL" id="BMPZ01000008">
    <property type="protein sequence ID" value="GGI87652.1"/>
    <property type="molecule type" value="Genomic_DNA"/>
</dbReference>
<sequence length="277" mass="31584">MNRYTNICLGLLICGCSSAALALPKDAFSQLEYHVNTGVDNTLPYAATELTYAFKQQFSFLDMEDKLSEKWVTFIDTPDRIFAKNNIYIRVREHMTKPRKSKVTVKFRAADPQGFGELDDYSKAEIDFTKNKAAYSVSYDMKYSPADIDVKRVDFDKVFALLKGNDDIWPKLQPSYQQAKGKLIQTIVMRTHGWEGALKNSKYDNLEIDFQIWTPYYRKPRVTFAEFSFKGSAADKAELDQAYKLLAEKVSATGLADKGHQGSKTKSTFKMTPGFNR</sequence>
<accession>A0A917JWC0</accession>
<keyword evidence="4" id="KW-1185">Reference proteome</keyword>
<keyword evidence="2" id="KW-0732">Signal</keyword>
<feature type="chain" id="PRO_5037277124" evidence="2">
    <location>
        <begin position="23"/>
        <end position="277"/>
    </location>
</feature>
<evidence type="ECO:0000313" key="4">
    <source>
        <dbReference type="Proteomes" id="UP000613743"/>
    </source>
</evidence>
<feature type="signal peptide" evidence="2">
    <location>
        <begin position="1"/>
        <end position="22"/>
    </location>
</feature>
<gene>
    <name evidence="3" type="ORF">GCM10009332_26180</name>
</gene>
<reference evidence="3" key="2">
    <citation type="submission" date="2020-09" db="EMBL/GenBank/DDBJ databases">
        <authorList>
            <person name="Sun Q."/>
            <person name="Ohkuma M."/>
        </authorList>
    </citation>
    <scope>NUCLEOTIDE SEQUENCE</scope>
    <source>
        <strain evidence="3">JCM 30804</strain>
    </source>
</reference>
<comment type="caution">
    <text evidence="3">The sequence shown here is derived from an EMBL/GenBank/DDBJ whole genome shotgun (WGS) entry which is preliminary data.</text>
</comment>
<proteinExistence type="predicted"/>
<name>A0A917JWC0_9GAMM</name>
<evidence type="ECO:0000256" key="2">
    <source>
        <dbReference type="SAM" id="SignalP"/>
    </source>
</evidence>
<dbReference type="AlphaFoldDB" id="A0A917JWC0"/>